<evidence type="ECO:0000256" key="1">
    <source>
        <dbReference type="ARBA" id="ARBA00004123"/>
    </source>
</evidence>
<evidence type="ECO:0000256" key="5">
    <source>
        <dbReference type="ARBA" id="ARBA00023242"/>
    </source>
</evidence>
<dbReference type="InterPro" id="IPR038973">
    <property type="entry name" value="MutL/Mlh/Pms-like"/>
</dbReference>
<dbReference type="AlphaFoldDB" id="A0A915KMR6"/>
<dbReference type="GO" id="GO:0140664">
    <property type="term" value="F:ATP-dependent DNA damage sensor activity"/>
    <property type="evidence" value="ECO:0007669"/>
    <property type="project" value="InterPro"/>
</dbReference>
<dbReference type="OMA" id="INQRGHE"/>
<dbReference type="NCBIfam" id="TIGR00585">
    <property type="entry name" value="mutl"/>
    <property type="match status" value="1"/>
</dbReference>
<keyword evidence="3" id="KW-0227">DNA damage</keyword>
<evidence type="ECO:0000313" key="8">
    <source>
        <dbReference type="WBParaSite" id="nRc.2.0.1.t39744-RA"/>
    </source>
</evidence>
<dbReference type="PANTHER" id="PTHR10073:SF12">
    <property type="entry name" value="DNA MISMATCH REPAIR PROTEIN MLH1"/>
    <property type="match status" value="1"/>
</dbReference>
<sequence>MSNDPPKILQLPEIVVSRIAAGEIINRPANIVKELIENSLDAGANQITVSISDGGLKLISVLDNGCGIRQEDLEILCQRFTTSKLRSYEDLQSIGTYGFRGEALASASHVSHLSVVTRCVSSQVGFKAEFIDGTLKSKPKPCAANQGTLIKVEELFYNMPIRRKALRCAKEEYAKCLDIVTKYAFHSYTVSFLMRRLTTNNDQSSVDVRTSHADATLKKNLSILMGPSVAKDVLTFQVQNDALSFHVNGLISHPNYAGRKFNLVLFINNRLVECDSLKRGLELVTSQILPKGNLPFIYIDLSIEPRNVDVNVHPTKSQVHFLHESLILKALEDAIEKKLTLCNDSRTFYVGQIPSTPRTMEFYQIDPSSADNKVYDHELVRMDAKKRKLEEFFVCTPLEKMETVQVNFFDTAVNVEGIEKETGDEYRSPCHEITEASYNQIALENMDVQKPQCSSAQDLSIRQTDPKPTNWPKRNLKLASIHQLKRQIQDRSSPFTTSLFKEHTVVGCIDARLALIQYKTSLYLVDTTKLSIMYFYQRYK</sequence>
<dbReference type="InterPro" id="IPR020568">
    <property type="entry name" value="Ribosomal_Su5_D2-typ_SF"/>
</dbReference>
<evidence type="ECO:0000313" key="7">
    <source>
        <dbReference type="Proteomes" id="UP000887565"/>
    </source>
</evidence>
<name>A0A915KMR6_ROMCU</name>
<dbReference type="Pfam" id="PF13589">
    <property type="entry name" value="HATPase_c_3"/>
    <property type="match status" value="1"/>
</dbReference>
<dbReference type="Pfam" id="PF16413">
    <property type="entry name" value="Mlh1_C"/>
    <property type="match status" value="1"/>
</dbReference>
<evidence type="ECO:0000259" key="6">
    <source>
        <dbReference type="SMART" id="SM01340"/>
    </source>
</evidence>
<dbReference type="Pfam" id="PF01119">
    <property type="entry name" value="DNA_mis_repair"/>
    <property type="match status" value="1"/>
</dbReference>
<accession>A0A915KMR6</accession>
<dbReference type="SUPFAM" id="SSF54211">
    <property type="entry name" value="Ribosomal protein S5 domain 2-like"/>
    <property type="match status" value="1"/>
</dbReference>
<protein>
    <submittedName>
        <fullName evidence="8">DNA mismatch repair protein S5 domain-containing protein</fullName>
    </submittedName>
</protein>
<dbReference type="GO" id="GO:0032389">
    <property type="term" value="C:MutLalpha complex"/>
    <property type="evidence" value="ECO:0007669"/>
    <property type="project" value="TreeGrafter"/>
</dbReference>
<dbReference type="InterPro" id="IPR013507">
    <property type="entry name" value="DNA_mismatch_S5_2-like"/>
</dbReference>
<dbReference type="InterPro" id="IPR036890">
    <property type="entry name" value="HATPase_C_sf"/>
</dbReference>
<dbReference type="InterPro" id="IPR002099">
    <property type="entry name" value="MutL/Mlh/PMS"/>
</dbReference>
<dbReference type="GO" id="GO:0016887">
    <property type="term" value="F:ATP hydrolysis activity"/>
    <property type="evidence" value="ECO:0007669"/>
    <property type="project" value="InterPro"/>
</dbReference>
<dbReference type="GO" id="GO:0030983">
    <property type="term" value="F:mismatched DNA binding"/>
    <property type="evidence" value="ECO:0007669"/>
    <property type="project" value="InterPro"/>
</dbReference>
<dbReference type="CDD" id="cd16926">
    <property type="entry name" value="HATPase_MutL-MLH-PMS-like"/>
    <property type="match status" value="1"/>
</dbReference>
<dbReference type="FunFam" id="3.30.565.10:FF:000003">
    <property type="entry name" value="DNA mismatch repair endonuclease MutL"/>
    <property type="match status" value="1"/>
</dbReference>
<reference evidence="8" key="1">
    <citation type="submission" date="2022-11" db="UniProtKB">
        <authorList>
            <consortium name="WormBaseParasite"/>
        </authorList>
    </citation>
    <scope>IDENTIFICATION</scope>
</reference>
<dbReference type="InterPro" id="IPR032189">
    <property type="entry name" value="Mlh1_C"/>
</dbReference>
<dbReference type="WBParaSite" id="nRc.2.0.1.t39744-RA">
    <property type="protein sequence ID" value="nRc.2.0.1.t39744-RA"/>
    <property type="gene ID" value="nRc.2.0.1.g39744"/>
</dbReference>
<dbReference type="GO" id="GO:0006298">
    <property type="term" value="P:mismatch repair"/>
    <property type="evidence" value="ECO:0007669"/>
    <property type="project" value="InterPro"/>
</dbReference>
<keyword evidence="5" id="KW-0539">Nucleus</keyword>
<dbReference type="SUPFAM" id="SSF55874">
    <property type="entry name" value="ATPase domain of HSP90 chaperone/DNA topoisomerase II/histidine kinase"/>
    <property type="match status" value="1"/>
</dbReference>
<dbReference type="FunFam" id="3.30.230.10:FF:000014">
    <property type="entry name" value="DNA mismatch repair protein Mlh1"/>
    <property type="match status" value="1"/>
</dbReference>
<keyword evidence="4" id="KW-0234">DNA repair</keyword>
<evidence type="ECO:0000256" key="2">
    <source>
        <dbReference type="ARBA" id="ARBA00006082"/>
    </source>
</evidence>
<dbReference type="SMART" id="SM01340">
    <property type="entry name" value="DNA_mis_repair"/>
    <property type="match status" value="1"/>
</dbReference>
<dbReference type="PROSITE" id="PS00058">
    <property type="entry name" value="DNA_MISMATCH_REPAIR_1"/>
    <property type="match status" value="1"/>
</dbReference>
<comment type="similarity">
    <text evidence="2">Belongs to the DNA mismatch repair MutL/HexB family.</text>
</comment>
<dbReference type="Gene3D" id="3.30.565.10">
    <property type="entry name" value="Histidine kinase-like ATPase, C-terminal domain"/>
    <property type="match status" value="1"/>
</dbReference>
<dbReference type="Proteomes" id="UP000887565">
    <property type="component" value="Unplaced"/>
</dbReference>
<proteinExistence type="inferred from homology"/>
<comment type="subcellular location">
    <subcellularLocation>
        <location evidence="1">Nucleus</location>
    </subcellularLocation>
</comment>
<evidence type="ECO:0000256" key="4">
    <source>
        <dbReference type="ARBA" id="ARBA00023204"/>
    </source>
</evidence>
<keyword evidence="7" id="KW-1185">Reference proteome</keyword>
<dbReference type="InterPro" id="IPR014721">
    <property type="entry name" value="Ribsml_uS5_D2-typ_fold_subgr"/>
</dbReference>
<dbReference type="Gene3D" id="3.30.230.10">
    <property type="match status" value="1"/>
</dbReference>
<organism evidence="7 8">
    <name type="scientific">Romanomermis culicivorax</name>
    <name type="common">Nematode worm</name>
    <dbReference type="NCBI Taxonomy" id="13658"/>
    <lineage>
        <taxon>Eukaryota</taxon>
        <taxon>Metazoa</taxon>
        <taxon>Ecdysozoa</taxon>
        <taxon>Nematoda</taxon>
        <taxon>Enoplea</taxon>
        <taxon>Dorylaimia</taxon>
        <taxon>Mermithida</taxon>
        <taxon>Mermithoidea</taxon>
        <taxon>Mermithidae</taxon>
        <taxon>Romanomermis</taxon>
    </lineage>
</organism>
<dbReference type="GO" id="GO:0005524">
    <property type="term" value="F:ATP binding"/>
    <property type="evidence" value="ECO:0007669"/>
    <property type="project" value="InterPro"/>
</dbReference>
<feature type="domain" description="DNA mismatch repair protein S5" evidence="6">
    <location>
        <begin position="221"/>
        <end position="340"/>
    </location>
</feature>
<dbReference type="InterPro" id="IPR014762">
    <property type="entry name" value="DNA_mismatch_repair_CS"/>
</dbReference>
<dbReference type="PANTHER" id="PTHR10073">
    <property type="entry name" value="DNA MISMATCH REPAIR PROTEIN MLH, PMS, MUTL"/>
    <property type="match status" value="1"/>
</dbReference>
<evidence type="ECO:0000256" key="3">
    <source>
        <dbReference type="ARBA" id="ARBA00022763"/>
    </source>
</evidence>